<evidence type="ECO:0000256" key="2">
    <source>
        <dbReference type="SAM" id="MobiDB-lite"/>
    </source>
</evidence>
<proteinExistence type="inferred from homology"/>
<reference evidence="3" key="1">
    <citation type="journal article" date="2004" name="Nature">
        <title>Genome duplication in the teleost fish Tetraodon nigroviridis reveals the early vertebrate proto-karyotype.</title>
        <authorList>
            <person name="Jaillon O."/>
            <person name="Aury J.-M."/>
            <person name="Brunet F."/>
            <person name="Petit J.-L."/>
            <person name="Stange-Thomann N."/>
            <person name="Mauceli E."/>
            <person name="Bouneau L."/>
            <person name="Fischer C."/>
            <person name="Ozouf-Costaz C."/>
            <person name="Bernot A."/>
            <person name="Nicaud S."/>
            <person name="Jaffe D."/>
            <person name="Fisher S."/>
            <person name="Lutfalla G."/>
            <person name="Dossat C."/>
            <person name="Segurens B."/>
            <person name="Dasilva C."/>
            <person name="Salanoubat M."/>
            <person name="Levy M."/>
            <person name="Boudet N."/>
            <person name="Castellano S."/>
            <person name="Anthouard V."/>
            <person name="Jubin C."/>
            <person name="Castelli V."/>
            <person name="Katinka M."/>
            <person name="Vacherie B."/>
            <person name="Biemont C."/>
            <person name="Skalli Z."/>
            <person name="Cattolico L."/>
            <person name="Poulain J."/>
            <person name="De Berardinis V."/>
            <person name="Cruaud C."/>
            <person name="Duprat S."/>
            <person name="Brottier P."/>
            <person name="Coutanceau J.-P."/>
            <person name="Gouzy J."/>
            <person name="Parra G."/>
            <person name="Lardier G."/>
            <person name="Chapple C."/>
            <person name="McKernan K.J."/>
            <person name="McEwan P."/>
            <person name="Bosak S."/>
            <person name="Kellis M."/>
            <person name="Volff J.-N."/>
            <person name="Guigo R."/>
            <person name="Zody M.C."/>
            <person name="Mesirov J."/>
            <person name="Lindblad-Toh K."/>
            <person name="Birren B."/>
            <person name="Nusbaum C."/>
            <person name="Kahn D."/>
            <person name="Robinson-Rechavi M."/>
            <person name="Laudet V."/>
            <person name="Schachter V."/>
            <person name="Quetier F."/>
            <person name="Saurin W."/>
            <person name="Scarpelli C."/>
            <person name="Wincker P."/>
            <person name="Lander E.S."/>
            <person name="Weissenbach J."/>
            <person name="Roest Crollius H."/>
        </authorList>
    </citation>
    <scope>NUCLEOTIDE SEQUENCE [LARGE SCALE GENOMIC DNA]</scope>
</reference>
<feature type="region of interest" description="Disordered" evidence="2">
    <location>
        <begin position="1"/>
        <end position="41"/>
    </location>
</feature>
<dbReference type="KEGG" id="tng:GSTEN00026268G001"/>
<organism evidence="3">
    <name type="scientific">Tetraodon nigroviridis</name>
    <name type="common">Spotted green pufferfish</name>
    <name type="synonym">Chelonodon nigroviridis</name>
    <dbReference type="NCBI Taxonomy" id="99883"/>
    <lineage>
        <taxon>Eukaryota</taxon>
        <taxon>Metazoa</taxon>
        <taxon>Chordata</taxon>
        <taxon>Craniata</taxon>
        <taxon>Vertebrata</taxon>
        <taxon>Euteleostomi</taxon>
        <taxon>Actinopterygii</taxon>
        <taxon>Neopterygii</taxon>
        <taxon>Teleostei</taxon>
        <taxon>Neoteleostei</taxon>
        <taxon>Acanthomorphata</taxon>
        <taxon>Eupercaria</taxon>
        <taxon>Tetraodontiformes</taxon>
        <taxon>Tetradontoidea</taxon>
        <taxon>Tetraodontidae</taxon>
        <taxon>Tetraodon</taxon>
    </lineage>
</organism>
<dbReference type="AlphaFoldDB" id="Q4RZZ3"/>
<comment type="caution">
    <text evidence="3">The sequence shown here is derived from an EMBL/GenBank/DDBJ whole genome shotgun (WGS) entry which is preliminary data.</text>
</comment>
<feature type="compositionally biased region" description="Polar residues" evidence="2">
    <location>
        <begin position="83"/>
        <end position="92"/>
    </location>
</feature>
<dbReference type="Pfam" id="PF09495">
    <property type="entry name" value="DUF2462"/>
    <property type="match status" value="1"/>
</dbReference>
<name>Q4RZZ3_TETNG</name>
<gene>
    <name evidence="3" type="ORF">GSTENG00026268001</name>
</gene>
<accession>Q4RZZ3</accession>
<dbReference type="EMBL" id="CAAE01014786">
    <property type="protein sequence ID" value="CAG06039.1"/>
    <property type="molecule type" value="Genomic_DNA"/>
</dbReference>
<protein>
    <submittedName>
        <fullName evidence="3">(spotted green pufferfish) hypothetical protein</fullName>
    </submittedName>
</protein>
<dbReference type="PANTHER" id="PTHR16967:SF1">
    <property type="entry name" value="LEYDIG CELL TUMOR 10 KDA PROTEIN HOMOLOG"/>
    <property type="match status" value="1"/>
</dbReference>
<dbReference type="PANTHER" id="PTHR16967">
    <property type="entry name" value="LEYDIG CELL TUMOR 10 KDA PROTEIN HOMOLOG"/>
    <property type="match status" value="1"/>
</dbReference>
<dbReference type="InterPro" id="IPR019034">
    <property type="entry name" value="UPF0390"/>
</dbReference>
<reference evidence="3" key="2">
    <citation type="submission" date="2004-02" db="EMBL/GenBank/DDBJ databases">
        <authorList>
            <consortium name="Genoscope"/>
            <consortium name="Whitehead Institute Centre for Genome Research"/>
        </authorList>
    </citation>
    <scope>NUCLEOTIDE SEQUENCE</scope>
</reference>
<feature type="compositionally biased region" description="Basic residues" evidence="2">
    <location>
        <begin position="1"/>
        <end position="31"/>
    </location>
</feature>
<dbReference type="OrthoDB" id="5239630at2759"/>
<feature type="region of interest" description="Disordered" evidence="2">
    <location>
        <begin position="62"/>
        <end position="92"/>
    </location>
</feature>
<evidence type="ECO:0000256" key="1">
    <source>
        <dbReference type="ARBA" id="ARBA00006802"/>
    </source>
</evidence>
<comment type="similarity">
    <text evidence="1">Belongs to the UPF0390 family.</text>
</comment>
<evidence type="ECO:0000313" key="3">
    <source>
        <dbReference type="EMBL" id="CAG06039.1"/>
    </source>
</evidence>
<sequence length="92" mass="9887">MAQGAKKFKAQRPGSSKKQHSSKQKGPKKGGRIIAPKKTQVVQQQKLKKSLEVAIRNKIEAEVTQKASSSLHKPLSLVKGAESKNNPGSGSK</sequence>